<dbReference type="GO" id="GO:0046872">
    <property type="term" value="F:metal ion binding"/>
    <property type="evidence" value="ECO:0007669"/>
    <property type="project" value="UniProtKB-KW"/>
</dbReference>
<dbReference type="AlphaFoldDB" id="A0A1F2PB81"/>
<sequence>MNINWNITAACNLRCSHCYYASHSREGELDTEEAINLLASIRSYFGSGTNITLGGGEPLMREDVYEIIQHGSKLGLNMMLGTNGTLITHSIASKLLDSGLKEVIISIDGMEECHDLIRGKGTFKRSIAGAKNCRDAGLSLVIDPCLMDENVDQLTQILNLCEELGARQCRVFHFVEMGRGGRNRAGSSLNLASYTKNLYDLYDEQVKRKHLEICTTQGCQYWVVLKQAEAEGKFIPDFYLREAPGCRAGIALLSIKPDGNVVPCPLLPVVIANVRDTGLDEIMRSEIIEKLRRRDVKGKCKVCINKDLCGGCRVRAYIASGDYLGEDPLCGEVFMR</sequence>
<evidence type="ECO:0000256" key="1">
    <source>
        <dbReference type="ARBA" id="ARBA00001966"/>
    </source>
</evidence>
<dbReference type="SFLD" id="SFLDG01067">
    <property type="entry name" value="SPASM/twitch_domain_containing"/>
    <property type="match status" value="1"/>
</dbReference>
<dbReference type="PANTHER" id="PTHR11228">
    <property type="entry name" value="RADICAL SAM DOMAIN PROTEIN"/>
    <property type="match status" value="1"/>
</dbReference>
<dbReference type="GO" id="GO:0003824">
    <property type="term" value="F:catalytic activity"/>
    <property type="evidence" value="ECO:0007669"/>
    <property type="project" value="InterPro"/>
</dbReference>
<keyword evidence="4" id="KW-0479">Metal-binding</keyword>
<keyword evidence="5" id="KW-0408">Iron</keyword>
<dbReference type="SFLD" id="SFLDG01386">
    <property type="entry name" value="main_SPASM_domain-containing"/>
    <property type="match status" value="1"/>
</dbReference>
<reference evidence="8" key="1">
    <citation type="submission" date="2016-05" db="EMBL/GenBank/DDBJ databases">
        <title>Microbial consortia oxidize butane by reversing methanogenesis.</title>
        <authorList>
            <person name="Laso-Perez R."/>
            <person name="Richter M."/>
            <person name="Wegener G."/>
            <person name="Musat F."/>
        </authorList>
    </citation>
    <scope>NUCLEOTIDE SEQUENCE [LARGE SCALE GENOMIC DNA]</scope>
    <source>
        <strain evidence="8">BOX2</strain>
    </source>
</reference>
<evidence type="ECO:0000313" key="9">
    <source>
        <dbReference type="Proteomes" id="UP000186940"/>
    </source>
</evidence>
<keyword evidence="6" id="KW-0411">Iron-sulfur</keyword>
<dbReference type="InterPro" id="IPR013785">
    <property type="entry name" value="Aldolase_TIM"/>
</dbReference>
<dbReference type="CDD" id="cd01335">
    <property type="entry name" value="Radical_SAM"/>
    <property type="match status" value="1"/>
</dbReference>
<evidence type="ECO:0000256" key="4">
    <source>
        <dbReference type="ARBA" id="ARBA00022723"/>
    </source>
</evidence>
<evidence type="ECO:0000313" key="8">
    <source>
        <dbReference type="EMBL" id="OFV67896.1"/>
    </source>
</evidence>
<dbReference type="SFLD" id="SFLDS00029">
    <property type="entry name" value="Radical_SAM"/>
    <property type="match status" value="1"/>
</dbReference>
<comment type="cofactor">
    <cofactor evidence="1">
        <name>[4Fe-4S] cluster</name>
        <dbReference type="ChEBI" id="CHEBI:49883"/>
    </cofactor>
</comment>
<accession>A0A1F2PB81</accession>
<keyword evidence="2" id="KW-0004">4Fe-4S</keyword>
<dbReference type="InterPro" id="IPR050377">
    <property type="entry name" value="Radical_SAM_PqqE_MftC-like"/>
</dbReference>
<dbReference type="Pfam" id="PF13186">
    <property type="entry name" value="SPASM"/>
    <property type="match status" value="1"/>
</dbReference>
<dbReference type="Gene3D" id="3.20.20.70">
    <property type="entry name" value="Aldolase class I"/>
    <property type="match status" value="1"/>
</dbReference>
<dbReference type="PROSITE" id="PS51918">
    <property type="entry name" value="RADICAL_SAM"/>
    <property type="match status" value="1"/>
</dbReference>
<feature type="domain" description="Radical SAM core" evidence="7">
    <location>
        <begin position="1"/>
        <end position="212"/>
    </location>
</feature>
<dbReference type="SMART" id="SM00729">
    <property type="entry name" value="Elp3"/>
    <property type="match status" value="1"/>
</dbReference>
<protein>
    <submittedName>
        <fullName evidence="8">Fe-S oxidoreductase</fullName>
    </submittedName>
</protein>
<dbReference type="InterPro" id="IPR023885">
    <property type="entry name" value="4Fe4S-binding_SPASM_dom"/>
</dbReference>
<dbReference type="InterPro" id="IPR006638">
    <property type="entry name" value="Elp3/MiaA/NifB-like_rSAM"/>
</dbReference>
<dbReference type="SUPFAM" id="SSF102114">
    <property type="entry name" value="Radical SAM enzymes"/>
    <property type="match status" value="1"/>
</dbReference>
<dbReference type="GO" id="GO:0051539">
    <property type="term" value="F:4 iron, 4 sulfur cluster binding"/>
    <property type="evidence" value="ECO:0007669"/>
    <property type="project" value="UniProtKB-KW"/>
</dbReference>
<dbReference type="PIRSF" id="PIRSF037420">
    <property type="entry name" value="PQQ_syn_pqqE"/>
    <property type="match status" value="1"/>
</dbReference>
<proteinExistence type="predicted"/>
<dbReference type="STRING" id="1838285.SCAL_001271"/>
<evidence type="ECO:0000256" key="5">
    <source>
        <dbReference type="ARBA" id="ARBA00023004"/>
    </source>
</evidence>
<comment type="caution">
    <text evidence="8">The sequence shown here is derived from an EMBL/GenBank/DDBJ whole genome shotgun (WGS) entry which is preliminary data.</text>
</comment>
<dbReference type="NCBIfam" id="TIGR04085">
    <property type="entry name" value="rSAM_more_4Fe4S"/>
    <property type="match status" value="1"/>
</dbReference>
<evidence type="ECO:0000256" key="6">
    <source>
        <dbReference type="ARBA" id="ARBA00023014"/>
    </source>
</evidence>
<dbReference type="InterPro" id="IPR058240">
    <property type="entry name" value="rSAM_sf"/>
</dbReference>
<dbReference type="InterPro" id="IPR017200">
    <property type="entry name" value="PqqE-like"/>
</dbReference>
<gene>
    <name evidence="8" type="ORF">SCAL_001271</name>
</gene>
<dbReference type="InterPro" id="IPR007197">
    <property type="entry name" value="rSAM"/>
</dbReference>
<dbReference type="PANTHER" id="PTHR11228:SF7">
    <property type="entry name" value="PQQA PEPTIDE CYCLASE"/>
    <property type="match status" value="1"/>
</dbReference>
<dbReference type="Pfam" id="PF04055">
    <property type="entry name" value="Radical_SAM"/>
    <property type="match status" value="1"/>
</dbReference>
<keyword evidence="3" id="KW-0949">S-adenosyl-L-methionine</keyword>
<evidence type="ECO:0000256" key="3">
    <source>
        <dbReference type="ARBA" id="ARBA00022691"/>
    </source>
</evidence>
<keyword evidence="9" id="KW-1185">Reference proteome</keyword>
<organism evidence="8 9">
    <name type="scientific">Candidatus Syntropharchaeum caldarium</name>
    <dbReference type="NCBI Taxonomy" id="1838285"/>
    <lineage>
        <taxon>Archaea</taxon>
        <taxon>Methanobacteriati</taxon>
        <taxon>Methanobacteriota</taxon>
        <taxon>Stenosarchaea group</taxon>
        <taxon>Methanomicrobia</taxon>
        <taxon>Methanosarcinales</taxon>
        <taxon>ANME-2 cluster</taxon>
        <taxon>Candidatus Syntropharchaeum</taxon>
    </lineage>
</organism>
<evidence type="ECO:0000259" key="7">
    <source>
        <dbReference type="PROSITE" id="PS51918"/>
    </source>
</evidence>
<name>A0A1F2PB81_9EURY</name>
<dbReference type="Proteomes" id="UP000186940">
    <property type="component" value="Unassembled WGS sequence"/>
</dbReference>
<evidence type="ECO:0000256" key="2">
    <source>
        <dbReference type="ARBA" id="ARBA00022485"/>
    </source>
</evidence>
<dbReference type="EMBL" id="LYOS01000003">
    <property type="protein sequence ID" value="OFV67896.1"/>
    <property type="molecule type" value="Genomic_DNA"/>
</dbReference>
<dbReference type="CDD" id="cd21123">
    <property type="entry name" value="SPASM_MftC-like"/>
    <property type="match status" value="1"/>
</dbReference>